<keyword evidence="5" id="KW-1185">Reference proteome</keyword>
<accession>A0A9X7Z8D0</accession>
<evidence type="ECO:0000313" key="4">
    <source>
        <dbReference type="EMBL" id="QSO50059.1"/>
    </source>
</evidence>
<keyword evidence="1" id="KW-0749">Sporulation</keyword>
<proteinExistence type="inferred from homology"/>
<evidence type="ECO:0000256" key="1">
    <source>
        <dbReference type="ARBA" id="ARBA00022969"/>
    </source>
</evidence>
<evidence type="ECO:0000256" key="2">
    <source>
        <dbReference type="ARBA" id="ARBA00024325"/>
    </source>
</evidence>
<dbReference type="Proteomes" id="UP000663505">
    <property type="component" value="Chromosome"/>
</dbReference>
<dbReference type="EMBL" id="CP071182">
    <property type="protein sequence ID" value="QSO50059.1"/>
    <property type="molecule type" value="Genomic_DNA"/>
</dbReference>
<comment type="subcellular location">
    <subcellularLocation>
        <location evidence="2">Spore coat</location>
    </subcellularLocation>
</comment>
<evidence type="ECO:0000313" key="5">
    <source>
        <dbReference type="Proteomes" id="UP000663505"/>
    </source>
</evidence>
<dbReference type="InterPro" id="IPR012851">
    <property type="entry name" value="Spore_coat_CotF-like"/>
</dbReference>
<reference evidence="4 5" key="1">
    <citation type="submission" date="2021-02" db="EMBL/GenBank/DDBJ databases">
        <title>Alicyclobacillus curvatus sp. nov. and Alicyclobacillus mengziensis sp. nov., two acidophilic bacteria isolated from acid mine drainage.</title>
        <authorList>
            <person name="Huang Y."/>
        </authorList>
    </citation>
    <scope>NUCLEOTIDE SEQUENCE [LARGE SCALE GENOMIC DNA]</scope>
    <source>
        <strain evidence="4 5">S30H14</strain>
    </source>
</reference>
<comment type="similarity">
    <text evidence="3">Belongs to the CotF family.</text>
</comment>
<name>A0A9X7Z8D0_9BACL</name>
<dbReference type="PANTHER" id="PTHR39183:SF1">
    <property type="entry name" value="SPORE COAT PROTEIN F-LIKE PROTEIN YHCQ"/>
    <property type="match status" value="1"/>
</dbReference>
<dbReference type="Gene3D" id="1.20.1260.10">
    <property type="match status" value="1"/>
</dbReference>
<evidence type="ECO:0000256" key="3">
    <source>
        <dbReference type="ARBA" id="ARBA00024344"/>
    </source>
</evidence>
<keyword evidence="4" id="KW-0167">Capsid protein</keyword>
<dbReference type="InterPro" id="IPR012347">
    <property type="entry name" value="Ferritin-like"/>
</dbReference>
<dbReference type="PANTHER" id="PTHR39183">
    <property type="entry name" value="SPORE COAT PROTEIN F-LIKE PROTEIN YHCQ"/>
    <property type="match status" value="1"/>
</dbReference>
<keyword evidence="4" id="KW-0946">Virion</keyword>
<sequence>MARFSNLIEFANQSAALEFLLTVKSTVRNTAAALTECTTPDVRMLVRKQLFQALDMHERVSDFMMKKGWFHPYNLGEQFGVDIESAKMTANIARLPLFKDRSKVLESFDTPN</sequence>
<gene>
    <name evidence="4" type="ORF">JZ786_22390</name>
</gene>
<dbReference type="Pfam" id="PF07875">
    <property type="entry name" value="Coat_F"/>
    <property type="match status" value="1"/>
</dbReference>
<protein>
    <submittedName>
        <fullName evidence="4">Spore coat protein</fullName>
    </submittedName>
</protein>
<organism evidence="4 5">
    <name type="scientific">Alicyclobacillus mengziensis</name>
    <dbReference type="NCBI Taxonomy" id="2931921"/>
    <lineage>
        <taxon>Bacteria</taxon>
        <taxon>Bacillati</taxon>
        <taxon>Bacillota</taxon>
        <taxon>Bacilli</taxon>
        <taxon>Bacillales</taxon>
        <taxon>Alicyclobacillaceae</taxon>
        <taxon>Alicyclobacillus</taxon>
    </lineage>
</organism>
<dbReference type="AlphaFoldDB" id="A0A9X7Z8D0"/>
<dbReference type="KEGG" id="afx:JZ786_22390"/>
<dbReference type="GO" id="GO:0030435">
    <property type="term" value="P:sporulation resulting in formation of a cellular spore"/>
    <property type="evidence" value="ECO:0007669"/>
    <property type="project" value="UniProtKB-KW"/>
</dbReference>